<keyword evidence="2" id="KW-1185">Reference proteome</keyword>
<organism evidence="1 2">
    <name type="scientific">Actinoplanes auranticolor</name>
    <dbReference type="NCBI Taxonomy" id="47988"/>
    <lineage>
        <taxon>Bacteria</taxon>
        <taxon>Bacillati</taxon>
        <taxon>Actinomycetota</taxon>
        <taxon>Actinomycetes</taxon>
        <taxon>Micromonosporales</taxon>
        <taxon>Micromonosporaceae</taxon>
        <taxon>Actinoplanes</taxon>
    </lineage>
</organism>
<accession>A0A919SLR2</accession>
<sequence length="146" mass="15216">MFWRPADAAPGNVGELTATVTVDADAEAANNSKSIPVVTSPVRSPVLQVSQETITRVDGFSSAATGKNPVEALDRAEVYNGKPIPPGGKGTTLAEISNYGAVTAAGLRTVGKLPAGVRFLTDGLDNCDFSADKRTATCVWTRRRPA</sequence>
<comment type="caution">
    <text evidence="1">The sequence shown here is derived from an EMBL/GenBank/DDBJ whole genome shotgun (WGS) entry which is preliminary data.</text>
</comment>
<name>A0A919SLR2_9ACTN</name>
<reference evidence="1" key="1">
    <citation type="submission" date="2021-03" db="EMBL/GenBank/DDBJ databases">
        <title>Whole genome shotgun sequence of Actinoplanes auranticolor NBRC 12245.</title>
        <authorList>
            <person name="Komaki H."/>
            <person name="Tamura T."/>
        </authorList>
    </citation>
    <scope>NUCLEOTIDE SEQUENCE</scope>
    <source>
        <strain evidence="1">NBRC 12245</strain>
    </source>
</reference>
<dbReference type="Proteomes" id="UP000681340">
    <property type="component" value="Unassembled WGS sequence"/>
</dbReference>
<dbReference type="AlphaFoldDB" id="A0A919SLR2"/>
<evidence type="ECO:0000313" key="1">
    <source>
        <dbReference type="EMBL" id="GIM73008.1"/>
    </source>
</evidence>
<dbReference type="EMBL" id="BOQL01000043">
    <property type="protein sequence ID" value="GIM73008.1"/>
    <property type="molecule type" value="Genomic_DNA"/>
</dbReference>
<protein>
    <submittedName>
        <fullName evidence="1">Uncharacterized protein</fullName>
    </submittedName>
</protein>
<dbReference type="RefSeq" id="WP_212991320.1">
    <property type="nucleotide sequence ID" value="NZ_BAABEA010000049.1"/>
</dbReference>
<evidence type="ECO:0000313" key="2">
    <source>
        <dbReference type="Proteomes" id="UP000681340"/>
    </source>
</evidence>
<proteinExistence type="predicted"/>
<gene>
    <name evidence="1" type="ORF">Aau02nite_53820</name>
</gene>